<dbReference type="OrthoDB" id="2520703at2759"/>
<name>A0A9P4NXZ6_9PEZI</name>
<dbReference type="EMBL" id="MU007021">
    <property type="protein sequence ID" value="KAF2433323.1"/>
    <property type="molecule type" value="Genomic_DNA"/>
</dbReference>
<dbReference type="AlphaFoldDB" id="A0A9P4NXZ6"/>
<keyword evidence="3" id="KW-1185">Reference proteome</keyword>
<dbReference type="PROSITE" id="PS50181">
    <property type="entry name" value="FBOX"/>
    <property type="match status" value="1"/>
</dbReference>
<dbReference type="Proteomes" id="UP000800235">
    <property type="component" value="Unassembled WGS sequence"/>
</dbReference>
<feature type="domain" description="F-box" evidence="1">
    <location>
        <begin position="3"/>
        <end position="55"/>
    </location>
</feature>
<dbReference type="InterPro" id="IPR036047">
    <property type="entry name" value="F-box-like_dom_sf"/>
</dbReference>
<dbReference type="InterPro" id="IPR001810">
    <property type="entry name" value="F-box_dom"/>
</dbReference>
<gene>
    <name evidence="2" type="ORF">EJ08DRAFT_647380</name>
</gene>
<organism evidence="2 3">
    <name type="scientific">Tothia fuscella</name>
    <dbReference type="NCBI Taxonomy" id="1048955"/>
    <lineage>
        <taxon>Eukaryota</taxon>
        <taxon>Fungi</taxon>
        <taxon>Dikarya</taxon>
        <taxon>Ascomycota</taxon>
        <taxon>Pezizomycotina</taxon>
        <taxon>Dothideomycetes</taxon>
        <taxon>Pleosporomycetidae</taxon>
        <taxon>Venturiales</taxon>
        <taxon>Cylindrosympodiaceae</taxon>
        <taxon>Tothia</taxon>
    </lineage>
</organism>
<dbReference type="CDD" id="cd09917">
    <property type="entry name" value="F-box_SF"/>
    <property type="match status" value="1"/>
</dbReference>
<proteinExistence type="predicted"/>
<reference evidence="2" key="1">
    <citation type="journal article" date="2020" name="Stud. Mycol.">
        <title>101 Dothideomycetes genomes: a test case for predicting lifestyles and emergence of pathogens.</title>
        <authorList>
            <person name="Haridas S."/>
            <person name="Albert R."/>
            <person name="Binder M."/>
            <person name="Bloem J."/>
            <person name="Labutti K."/>
            <person name="Salamov A."/>
            <person name="Andreopoulos B."/>
            <person name="Baker S."/>
            <person name="Barry K."/>
            <person name="Bills G."/>
            <person name="Bluhm B."/>
            <person name="Cannon C."/>
            <person name="Castanera R."/>
            <person name="Culley D."/>
            <person name="Daum C."/>
            <person name="Ezra D."/>
            <person name="Gonzalez J."/>
            <person name="Henrissat B."/>
            <person name="Kuo A."/>
            <person name="Liang C."/>
            <person name="Lipzen A."/>
            <person name="Lutzoni F."/>
            <person name="Magnuson J."/>
            <person name="Mondo S."/>
            <person name="Nolan M."/>
            <person name="Ohm R."/>
            <person name="Pangilinan J."/>
            <person name="Park H.-J."/>
            <person name="Ramirez L."/>
            <person name="Alfaro M."/>
            <person name="Sun H."/>
            <person name="Tritt A."/>
            <person name="Yoshinaga Y."/>
            <person name="Zwiers L.-H."/>
            <person name="Turgeon B."/>
            <person name="Goodwin S."/>
            <person name="Spatafora J."/>
            <person name="Crous P."/>
            <person name="Grigoriev I."/>
        </authorList>
    </citation>
    <scope>NUCLEOTIDE SEQUENCE</scope>
    <source>
        <strain evidence="2">CBS 130266</strain>
    </source>
</reference>
<dbReference type="Pfam" id="PF12937">
    <property type="entry name" value="F-box-like"/>
    <property type="match status" value="1"/>
</dbReference>
<protein>
    <recommendedName>
        <fullName evidence="1">F-box domain-containing protein</fullName>
    </recommendedName>
</protein>
<dbReference type="Gene3D" id="3.80.10.10">
    <property type="entry name" value="Ribonuclease Inhibitor"/>
    <property type="match status" value="1"/>
</dbReference>
<evidence type="ECO:0000313" key="2">
    <source>
        <dbReference type="EMBL" id="KAF2433323.1"/>
    </source>
</evidence>
<dbReference type="SUPFAM" id="SSF81383">
    <property type="entry name" value="F-box domain"/>
    <property type="match status" value="1"/>
</dbReference>
<sequence>MGGPHLLDLPNEILDHVFSYLDPIDNRGTLIKACLVSQRFCAAAQPLLFSHFKFLGDLERISNEASYHYYQTAPKTQLVLFTRTVILRPDLAANVKILDIAVYDGEEYETYEDYVDEVEDVFPMPLDADMARYTQALRKPCYTAISSDWLDSIVQNSAVAFIALLVSQTPNLERLSIVVSNEPIFYLLELAQLASNSKEETKDNRTPLSTLKELEISFSPSANDWAKPDVDQLTLLSSLQSLHIWGYPEVDYAKSILRGSNLSTLILSHCFLGIDSAMNLIRSCKALKVFHYAIEPLLYHGTVHPVSPGMLVALLSDYHSFSLEELNLDYHAAKEEVWAEDGPYAVETLKGFISLNKITLSQDTIPPPSMWPAATRSVTITECTESIAELTASLPALKDSVLPLLETIIIYVANQNHYKVFGLEKVRHERFFFDRAVSKLMADMVKGGIVFSLKLSWNHELDYMSGRLKDGWSSVRDDQGSYDPDGGCVVLVKEDSD</sequence>
<accession>A0A9P4NXZ6</accession>
<comment type="caution">
    <text evidence="2">The sequence shown here is derived from an EMBL/GenBank/DDBJ whole genome shotgun (WGS) entry which is preliminary data.</text>
</comment>
<dbReference type="SUPFAM" id="SSF52047">
    <property type="entry name" value="RNI-like"/>
    <property type="match status" value="1"/>
</dbReference>
<dbReference type="InterPro" id="IPR032675">
    <property type="entry name" value="LRR_dom_sf"/>
</dbReference>
<evidence type="ECO:0000259" key="1">
    <source>
        <dbReference type="PROSITE" id="PS50181"/>
    </source>
</evidence>
<evidence type="ECO:0000313" key="3">
    <source>
        <dbReference type="Proteomes" id="UP000800235"/>
    </source>
</evidence>